<proteinExistence type="predicted"/>
<protein>
    <submittedName>
        <fullName evidence="1">Uncharacterized protein</fullName>
    </submittedName>
</protein>
<evidence type="ECO:0000313" key="1">
    <source>
        <dbReference type="EMBL" id="MFD3294061.1"/>
    </source>
</evidence>
<sequence>MPASVPISFHEKKWLIKIIQEVYGIQVIDAYSCQKLSEELEKKGKISISYNTLRRLFGIIKGPTNASRFTLDSLSRGMGYSDFTAFQQAVNQFEKDFFNEMLILNRLGNRKDDQIILGIVQQFQMKTWDEVYQFKSIIDLCLEVKNFDLLTQIFELPFDTNSEDVTWRLYVSFQSIYVQSCQNNEAVINYVAGLLKTNELAQRILLQLFVEEDCLQGYYGKWLLATSEDLVEDMPVFKNLMLCQLAFELQDIPGAKRHLALSKNAFQEGMHPNLKGRIAAWDYILESKSETAHQFFNGLQDFSSKLSFLVFFYRLLEVYQQDLSVFDFIEGFEVDDLLINFSFPEKHNLNKMYLLKARYFILKGNKVQARSAMSQINLLYIYSCDKGWVNQQVAIIEAGC</sequence>
<comment type="caution">
    <text evidence="1">The sequence shown here is derived from an EMBL/GenBank/DDBJ whole genome shotgun (WGS) entry which is preliminary data.</text>
</comment>
<name>A0ABW6D776_9BACT</name>
<accession>A0ABW6D776</accession>
<gene>
    <name evidence="1" type="ORF">SKC35_10210</name>
</gene>
<dbReference type="EMBL" id="JBBKXY010000003">
    <property type="protein sequence ID" value="MFD3294061.1"/>
    <property type="molecule type" value="Genomic_DNA"/>
</dbReference>
<reference evidence="1 2" key="1">
    <citation type="submission" date="2024-03" db="EMBL/GenBank/DDBJ databases">
        <title>Aquirufa genome sequencing.</title>
        <authorList>
            <person name="Pitt A."/>
            <person name="Hahn M.W."/>
        </authorList>
    </citation>
    <scope>NUCLEOTIDE SEQUENCE [LARGE SCALE GENOMIC DNA]</scope>
    <source>
        <strain evidence="1 2">KTFRIE-69F</strain>
    </source>
</reference>
<dbReference type="RefSeq" id="WP_377979274.1">
    <property type="nucleotide sequence ID" value="NZ_JBBKXY010000003.1"/>
</dbReference>
<evidence type="ECO:0000313" key="2">
    <source>
        <dbReference type="Proteomes" id="UP001598112"/>
    </source>
</evidence>
<organism evidence="1 2">
    <name type="scientific">Aquirufa originis</name>
    <dbReference type="NCBI Taxonomy" id="3096514"/>
    <lineage>
        <taxon>Bacteria</taxon>
        <taxon>Pseudomonadati</taxon>
        <taxon>Bacteroidota</taxon>
        <taxon>Cytophagia</taxon>
        <taxon>Cytophagales</taxon>
        <taxon>Flectobacillaceae</taxon>
        <taxon>Aquirufa</taxon>
    </lineage>
</organism>
<dbReference type="Proteomes" id="UP001598112">
    <property type="component" value="Unassembled WGS sequence"/>
</dbReference>
<keyword evidence="2" id="KW-1185">Reference proteome</keyword>